<dbReference type="EMBL" id="JABBVZ010000018">
    <property type="protein sequence ID" value="NMP22187.1"/>
    <property type="molecule type" value="Genomic_DNA"/>
</dbReference>
<dbReference type="Proteomes" id="UP000533476">
    <property type="component" value="Unassembled WGS sequence"/>
</dbReference>
<sequence>MLSKKMQKALIALREVFLETCATGDPEQIGEATFFIQVLPGDLLGRGAVPDVETAKAVLLHVQQLTTRYSDLSPEEFDAAVEFYKTGDLSAVLEDGTEMP</sequence>
<keyword evidence="2" id="KW-1185">Reference proteome</keyword>
<name>A0A7Y0Q274_9FIRM</name>
<proteinExistence type="predicted"/>
<evidence type="ECO:0000313" key="1">
    <source>
        <dbReference type="EMBL" id="NMP22187.1"/>
    </source>
</evidence>
<comment type="caution">
    <text evidence="1">The sequence shown here is derived from an EMBL/GenBank/DDBJ whole genome shotgun (WGS) entry which is preliminary data.</text>
</comment>
<protein>
    <submittedName>
        <fullName evidence="1">Uncharacterized protein</fullName>
    </submittedName>
</protein>
<dbReference type="AlphaFoldDB" id="A0A7Y0Q274"/>
<evidence type="ECO:0000313" key="2">
    <source>
        <dbReference type="Proteomes" id="UP000533476"/>
    </source>
</evidence>
<reference evidence="1 2" key="1">
    <citation type="submission" date="2020-04" db="EMBL/GenBank/DDBJ databases">
        <authorList>
            <person name="Zhang R."/>
            <person name="Schippers A."/>
        </authorList>
    </citation>
    <scope>NUCLEOTIDE SEQUENCE [LARGE SCALE GENOMIC DNA]</scope>
    <source>
        <strain evidence="1 2">DSM 109850</strain>
    </source>
</reference>
<dbReference type="RefSeq" id="WP_169098257.1">
    <property type="nucleotide sequence ID" value="NZ_JABBVZ010000018.1"/>
</dbReference>
<gene>
    <name evidence="1" type="ORF">HIJ39_07460</name>
</gene>
<accession>A0A7Y0Q274</accession>
<organism evidence="1 2">
    <name type="scientific">Sulfobacillus harzensis</name>
    <dbReference type="NCBI Taxonomy" id="2729629"/>
    <lineage>
        <taxon>Bacteria</taxon>
        <taxon>Bacillati</taxon>
        <taxon>Bacillota</taxon>
        <taxon>Clostridia</taxon>
        <taxon>Eubacteriales</taxon>
        <taxon>Clostridiales Family XVII. Incertae Sedis</taxon>
        <taxon>Sulfobacillus</taxon>
    </lineage>
</organism>